<organism evidence="4 5">
    <name type="scientific">Elysia crispata</name>
    <name type="common">lettuce slug</name>
    <dbReference type="NCBI Taxonomy" id="231223"/>
    <lineage>
        <taxon>Eukaryota</taxon>
        <taxon>Metazoa</taxon>
        <taxon>Spiralia</taxon>
        <taxon>Lophotrochozoa</taxon>
        <taxon>Mollusca</taxon>
        <taxon>Gastropoda</taxon>
        <taxon>Heterobranchia</taxon>
        <taxon>Euthyneura</taxon>
        <taxon>Panpulmonata</taxon>
        <taxon>Sacoglossa</taxon>
        <taxon>Placobranchoidea</taxon>
        <taxon>Plakobranchidae</taxon>
        <taxon>Elysia</taxon>
    </lineage>
</organism>
<keyword evidence="5" id="KW-1185">Reference proteome</keyword>
<dbReference type="InterPro" id="IPR001879">
    <property type="entry name" value="GPCR_2_extracellular_dom"/>
</dbReference>
<reference evidence="4" key="1">
    <citation type="journal article" date="2023" name="G3 (Bethesda)">
        <title>A reference genome for the long-term kleptoplast-retaining sea slug Elysia crispata morphotype clarki.</title>
        <authorList>
            <person name="Eastman K.E."/>
            <person name="Pendleton A.L."/>
            <person name="Shaikh M.A."/>
            <person name="Suttiyut T."/>
            <person name="Ogas R."/>
            <person name="Tomko P."/>
            <person name="Gavelis G."/>
            <person name="Widhalm J.R."/>
            <person name="Wisecaver J.H."/>
        </authorList>
    </citation>
    <scope>NUCLEOTIDE SEQUENCE</scope>
    <source>
        <strain evidence="4">ECLA1</strain>
    </source>
</reference>
<feature type="transmembrane region" description="Helical" evidence="2">
    <location>
        <begin position="162"/>
        <end position="186"/>
    </location>
</feature>
<gene>
    <name evidence="4" type="ORF">RRG08_012503</name>
</gene>
<feature type="transmembrane region" description="Helical" evidence="2">
    <location>
        <begin position="343"/>
        <end position="363"/>
    </location>
</feature>
<keyword evidence="2" id="KW-1133">Transmembrane helix</keyword>
<dbReference type="SMART" id="SM00008">
    <property type="entry name" value="HormR"/>
    <property type="match status" value="1"/>
</dbReference>
<dbReference type="SUPFAM" id="SSF111418">
    <property type="entry name" value="Hormone receptor domain"/>
    <property type="match status" value="1"/>
</dbReference>
<dbReference type="GO" id="GO:0004930">
    <property type="term" value="F:G protein-coupled receptor activity"/>
    <property type="evidence" value="ECO:0007669"/>
    <property type="project" value="InterPro"/>
</dbReference>
<dbReference type="InterPro" id="IPR036445">
    <property type="entry name" value="GPCR_2_extracell_dom_sf"/>
</dbReference>
<feature type="domain" description="G-protein coupled receptors family 2 profile 1" evidence="3">
    <location>
        <begin position="45"/>
        <end position="133"/>
    </location>
</feature>
<dbReference type="Pfam" id="PF02793">
    <property type="entry name" value="HRM"/>
    <property type="match status" value="1"/>
</dbReference>
<keyword evidence="2" id="KW-0472">Membrane</keyword>
<feature type="transmembrane region" description="Helical" evidence="2">
    <location>
        <begin position="292"/>
        <end position="323"/>
    </location>
</feature>
<evidence type="ECO:0000313" key="5">
    <source>
        <dbReference type="Proteomes" id="UP001283361"/>
    </source>
</evidence>
<feature type="transmembrane region" description="Helical" evidence="2">
    <location>
        <begin position="225"/>
        <end position="243"/>
    </location>
</feature>
<dbReference type="Proteomes" id="UP001283361">
    <property type="component" value="Unassembled WGS sequence"/>
</dbReference>
<feature type="region of interest" description="Disordered" evidence="1">
    <location>
        <begin position="619"/>
        <end position="668"/>
    </location>
</feature>
<protein>
    <recommendedName>
        <fullName evidence="3">G-protein coupled receptors family 2 profile 1 domain-containing protein</fullName>
    </recommendedName>
</protein>
<evidence type="ECO:0000259" key="3">
    <source>
        <dbReference type="PROSITE" id="PS50227"/>
    </source>
</evidence>
<feature type="transmembrane region" description="Helical" evidence="2">
    <location>
        <begin position="263"/>
        <end position="285"/>
    </location>
</feature>
<accession>A0AAE1AQ90</accession>
<proteinExistence type="predicted"/>
<dbReference type="EMBL" id="JAWDGP010001473">
    <property type="protein sequence ID" value="KAK3791316.1"/>
    <property type="molecule type" value="Genomic_DNA"/>
</dbReference>
<feature type="transmembrane region" description="Helical" evidence="2">
    <location>
        <begin position="482"/>
        <end position="501"/>
    </location>
</feature>
<dbReference type="GO" id="GO:0016020">
    <property type="term" value="C:membrane"/>
    <property type="evidence" value="ECO:0007669"/>
    <property type="project" value="InterPro"/>
</dbReference>
<evidence type="ECO:0000256" key="1">
    <source>
        <dbReference type="SAM" id="MobiDB-lite"/>
    </source>
</evidence>
<dbReference type="PROSITE" id="PS50227">
    <property type="entry name" value="G_PROTEIN_RECEP_F2_3"/>
    <property type="match status" value="1"/>
</dbReference>
<feature type="transmembrane region" description="Helical" evidence="2">
    <location>
        <begin position="433"/>
        <end position="455"/>
    </location>
</feature>
<dbReference type="AlphaFoldDB" id="A0AAE1AQ90"/>
<comment type="caution">
    <text evidence="4">The sequence shown here is derived from an EMBL/GenBank/DDBJ whole genome shotgun (WGS) entry which is preliminary data.</text>
</comment>
<sequence>MAVGADTDAAAAPQYISTEDANAPKESGLGFEDENGYAWFGTTMACVKAMAQKSFVLHESKTAHCPADFDQLSVMCWPPTPAGHVAEHPCTPDGFLNPNMFARRTCLPDATWYVNVSFDRHPYTDYTDCLTPWVVSEEEKLRKLAGDKIVRMLNSLDSHRRLYVSLYVVAILLLAMAIVACFIVLVQVKVSQHRLRSIRRQSSRSSTSSCVFQTQLPWPHMPHTLLAVAALVLMVDNVVSIILSSSGWPDYLINCRAYKSIDILSMLVFYQCLLGYVILGVSRILRYRFKRLYVRIIVIICIVLTSLIVGLELLAEVIIFPTHYCGFGNMEGSFHWIFTGPKYLIIMCTVCLAVCNGFGAFCLHQPSLGSVREKRKALSESEDPRERSGEESQLRAGEDNMVIRRYRDMWFDRVKVKRAEDVMTLRHIRQGSISIIITIVFSLLREVMVVLLHFITAKNEFISARVTHVVAPHEQISNYARLYALVTCVHGIVFALAMCFCDVRIIATLTQCFKSGGCGWHGKNVQTSCPPSPSPPAPDCCVCFRRQRRKKNFIYYNRRHGSDIEGIGQNSPGRDVITPILGFSTPSPQTSRCGPGRTSVGKKSSSRCEEVLPIALADNPSRDTCHRPMIRPSIEPSSRSAHDQPGNGAQHDLPARYKSRYTYGQVAQ</sequence>
<name>A0AAE1AQ90_9GAST</name>
<keyword evidence="2" id="KW-0812">Transmembrane</keyword>
<dbReference type="Gene3D" id="4.10.1240.10">
    <property type="entry name" value="GPCR, family 2, extracellular hormone receptor domain"/>
    <property type="match status" value="1"/>
</dbReference>
<evidence type="ECO:0000313" key="4">
    <source>
        <dbReference type="EMBL" id="KAK3791316.1"/>
    </source>
</evidence>
<evidence type="ECO:0000256" key="2">
    <source>
        <dbReference type="SAM" id="Phobius"/>
    </source>
</evidence>